<proteinExistence type="predicted"/>
<dbReference type="InterPro" id="IPR001227">
    <property type="entry name" value="Ac_transferase_dom_sf"/>
</dbReference>
<dbReference type="EMBL" id="BTGB01000001">
    <property type="protein sequence ID" value="GMM44321.1"/>
    <property type="molecule type" value="Genomic_DNA"/>
</dbReference>
<dbReference type="InterPro" id="IPR050858">
    <property type="entry name" value="Mal-CoA-ACP_Trans/PKS_FabD"/>
</dbReference>
<comment type="catalytic activity">
    <reaction evidence="4">
        <text>holo-[ACP] + malonyl-CoA = malonyl-[ACP] + CoA</text>
        <dbReference type="Rhea" id="RHEA:41792"/>
        <dbReference type="Rhea" id="RHEA-COMP:9623"/>
        <dbReference type="Rhea" id="RHEA-COMP:9685"/>
        <dbReference type="ChEBI" id="CHEBI:57287"/>
        <dbReference type="ChEBI" id="CHEBI:57384"/>
        <dbReference type="ChEBI" id="CHEBI:64479"/>
        <dbReference type="ChEBI" id="CHEBI:78449"/>
        <dbReference type="EC" id="2.3.1.39"/>
    </reaction>
</comment>
<feature type="domain" description="Malonyl-CoA:ACP transacylase (MAT)" evidence="5">
    <location>
        <begin position="20"/>
        <end position="338"/>
    </location>
</feature>
<dbReference type="Gene3D" id="3.40.366.10">
    <property type="entry name" value="Malonyl-Coenzyme A Acyl Carrier Protein, domain 2"/>
    <property type="match status" value="1"/>
</dbReference>
<evidence type="ECO:0000256" key="1">
    <source>
        <dbReference type="ARBA" id="ARBA00013258"/>
    </source>
</evidence>
<dbReference type="AlphaFoldDB" id="A0AAV5R118"/>
<dbReference type="GO" id="GO:0004314">
    <property type="term" value="F:[acyl-carrier-protein] S-malonyltransferase activity"/>
    <property type="evidence" value="ECO:0007669"/>
    <property type="project" value="UniProtKB-EC"/>
</dbReference>
<keyword evidence="2" id="KW-0808">Transferase</keyword>
<dbReference type="GO" id="GO:0005739">
    <property type="term" value="C:mitochondrion"/>
    <property type="evidence" value="ECO:0007669"/>
    <property type="project" value="TreeGrafter"/>
</dbReference>
<evidence type="ECO:0000313" key="6">
    <source>
        <dbReference type="EMBL" id="GMM44321.1"/>
    </source>
</evidence>
<dbReference type="PANTHER" id="PTHR42681:SF1">
    <property type="entry name" value="MALONYL-COA-ACYL CARRIER PROTEIN TRANSACYLASE, MITOCHONDRIAL"/>
    <property type="match status" value="1"/>
</dbReference>
<gene>
    <name evidence="6" type="ORF">DAPK24_008960</name>
</gene>
<dbReference type="InterPro" id="IPR014043">
    <property type="entry name" value="Acyl_transferase_dom"/>
</dbReference>
<dbReference type="Proteomes" id="UP001378960">
    <property type="component" value="Unassembled WGS sequence"/>
</dbReference>
<dbReference type="EC" id="2.3.1.39" evidence="1"/>
<dbReference type="InterPro" id="IPR016035">
    <property type="entry name" value="Acyl_Trfase/lysoPLipase"/>
</dbReference>
<protein>
    <recommendedName>
        <fullName evidence="1">[acyl-carrier-protein] S-malonyltransferase</fullName>
        <ecNumber evidence="1">2.3.1.39</ecNumber>
    </recommendedName>
</protein>
<organism evidence="6 7">
    <name type="scientific">Pichia kluyveri</name>
    <name type="common">Yeast</name>
    <dbReference type="NCBI Taxonomy" id="36015"/>
    <lineage>
        <taxon>Eukaryota</taxon>
        <taxon>Fungi</taxon>
        <taxon>Dikarya</taxon>
        <taxon>Ascomycota</taxon>
        <taxon>Saccharomycotina</taxon>
        <taxon>Pichiomycetes</taxon>
        <taxon>Pichiales</taxon>
        <taxon>Pichiaceae</taxon>
        <taxon>Pichia</taxon>
    </lineage>
</organism>
<dbReference type="Pfam" id="PF00698">
    <property type="entry name" value="Acyl_transf_1"/>
    <property type="match status" value="1"/>
</dbReference>
<keyword evidence="3" id="KW-0012">Acyltransferase</keyword>
<comment type="caution">
    <text evidence="6">The sequence shown here is derived from an EMBL/GenBank/DDBJ whole genome shotgun (WGS) entry which is preliminary data.</text>
</comment>
<evidence type="ECO:0000259" key="5">
    <source>
        <dbReference type="SMART" id="SM00827"/>
    </source>
</evidence>
<dbReference type="SUPFAM" id="SSF52151">
    <property type="entry name" value="FabD/lysophospholipase-like"/>
    <property type="match status" value="1"/>
</dbReference>
<evidence type="ECO:0000256" key="2">
    <source>
        <dbReference type="ARBA" id="ARBA00022679"/>
    </source>
</evidence>
<dbReference type="SUPFAM" id="SSF55048">
    <property type="entry name" value="Probable ACP-binding domain of malonyl-CoA ACP transacylase"/>
    <property type="match status" value="1"/>
</dbReference>
<dbReference type="Gene3D" id="3.30.70.250">
    <property type="entry name" value="Malonyl-CoA ACP transacylase, ACP-binding"/>
    <property type="match status" value="1"/>
</dbReference>
<reference evidence="6 7" key="1">
    <citation type="journal article" date="2023" name="Elife">
        <title>Identification of key yeast species and microbe-microbe interactions impacting larval growth of Drosophila in the wild.</title>
        <authorList>
            <person name="Mure A."/>
            <person name="Sugiura Y."/>
            <person name="Maeda R."/>
            <person name="Honda K."/>
            <person name="Sakurai N."/>
            <person name="Takahashi Y."/>
            <person name="Watada M."/>
            <person name="Katoh T."/>
            <person name="Gotoh A."/>
            <person name="Gotoh Y."/>
            <person name="Taniguchi I."/>
            <person name="Nakamura K."/>
            <person name="Hayashi T."/>
            <person name="Katayama T."/>
            <person name="Uemura T."/>
            <person name="Hattori Y."/>
        </authorList>
    </citation>
    <scope>NUCLEOTIDE SEQUENCE [LARGE SCALE GENOMIC DNA]</scope>
    <source>
        <strain evidence="6 7">PK-24</strain>
    </source>
</reference>
<evidence type="ECO:0000256" key="3">
    <source>
        <dbReference type="ARBA" id="ARBA00023315"/>
    </source>
</evidence>
<sequence length="358" mass="41267">MLQRRFLHTTSNRLNITTALFPGQGNVTPEIFSLTHHQVDDVRNRHYTDLINHAQHIVPNVPIAKYFSRSSFPSKEIQSQELSNTSFVQPLVLLATYLNYTIYKNITGWDIRNANYLLGHSLGELSALVIQDVILLEDGLNIAYNRGLLMEKVLQSPENRDKKWGMVALMFRERDFLSILKVCKEDCKLNIANINGYEQIVVSGETGELMEKLNKLDIIQKRLTNAKVWRSKIRKKWLQTEIPAHNPIFNDIKDELRGYFKLKSDTLSVPIICNYNGLIVAKNAQRVVDNFINGTSSPVEFTKCLESIITTNENTMKETEKFKFINVSDVTYGLTKRFFKDNDKCQIFDLIEEINSKE</sequence>
<dbReference type="GO" id="GO:0006633">
    <property type="term" value="P:fatty acid biosynthetic process"/>
    <property type="evidence" value="ECO:0007669"/>
    <property type="project" value="TreeGrafter"/>
</dbReference>
<dbReference type="SMART" id="SM00827">
    <property type="entry name" value="PKS_AT"/>
    <property type="match status" value="1"/>
</dbReference>
<evidence type="ECO:0000313" key="7">
    <source>
        <dbReference type="Proteomes" id="UP001378960"/>
    </source>
</evidence>
<name>A0AAV5R118_PICKL</name>
<accession>A0AAV5R118</accession>
<dbReference type="PANTHER" id="PTHR42681">
    <property type="entry name" value="MALONYL-COA-ACYL CARRIER PROTEIN TRANSACYLASE, MITOCHONDRIAL"/>
    <property type="match status" value="1"/>
</dbReference>
<keyword evidence="7" id="KW-1185">Reference proteome</keyword>
<dbReference type="InterPro" id="IPR016036">
    <property type="entry name" value="Malonyl_transacylase_ACP-bd"/>
</dbReference>
<evidence type="ECO:0000256" key="4">
    <source>
        <dbReference type="ARBA" id="ARBA00048462"/>
    </source>
</evidence>